<evidence type="ECO:0000259" key="2">
    <source>
        <dbReference type="Pfam" id="PF22678"/>
    </source>
</evidence>
<dbReference type="Gene3D" id="3.90.10.10">
    <property type="entry name" value="Cytochrome C3"/>
    <property type="match status" value="1"/>
</dbReference>
<dbReference type="SUPFAM" id="SSF48695">
    <property type="entry name" value="Multiheme cytochromes"/>
    <property type="match status" value="1"/>
</dbReference>
<accession>A0ABX6VB94</accession>
<dbReference type="InterPro" id="IPR051829">
    <property type="entry name" value="Multiheme_Cytochr_ET"/>
</dbReference>
<dbReference type="InterPro" id="IPR036280">
    <property type="entry name" value="Multihaem_cyt_sf"/>
</dbReference>
<reference evidence="3" key="1">
    <citation type="submission" date="2021-07" db="EMBL/GenBank/DDBJ databases">
        <title>Shewanella sp. YLB-07 whole genome sequence.</title>
        <authorList>
            <person name="Yu L."/>
        </authorList>
    </citation>
    <scope>NUCLEOTIDE SEQUENCE</scope>
    <source>
        <strain evidence="3">YLB-08</strain>
    </source>
</reference>
<gene>
    <name evidence="3" type="ORF">FM038_023250</name>
</gene>
<dbReference type="Proteomes" id="UP000316416">
    <property type="component" value="Chromosome"/>
</dbReference>
<dbReference type="PANTHER" id="PTHR35038:SF5">
    <property type="entry name" value="CYTOCHROME C-TYPE PROTEIN NRFB"/>
    <property type="match status" value="1"/>
</dbReference>
<evidence type="ECO:0000313" key="4">
    <source>
        <dbReference type="Proteomes" id="UP000316416"/>
    </source>
</evidence>
<protein>
    <submittedName>
        <fullName evidence="3">Nitrite reductase</fullName>
    </submittedName>
</protein>
<keyword evidence="4" id="KW-1185">Reference proteome</keyword>
<dbReference type="EMBL" id="CP045503">
    <property type="protein sequence ID" value="QPG59949.1"/>
    <property type="molecule type" value="Genomic_DNA"/>
</dbReference>
<sequence length="158" mass="17722">MSITYRYGAILLYVVWFFLLWASFPLPASAEEEANVMTSRTCMKCHKRNGLMIGLHANSGLDIRCEDCHGEKGRHPKKGSAIKAFTADSRTAKTEQVATCLTCHDHQELARAHWTHNVHANNVGCGECHQLHPQNDPILNLQGSQRSQLCITCHQAKR</sequence>
<proteinExistence type="predicted"/>
<organism evidence="3 4">
    <name type="scientific">Shewanella eurypsychrophilus</name>
    <dbReference type="NCBI Taxonomy" id="2593656"/>
    <lineage>
        <taxon>Bacteria</taxon>
        <taxon>Pseudomonadati</taxon>
        <taxon>Pseudomonadota</taxon>
        <taxon>Gammaproteobacteria</taxon>
        <taxon>Alteromonadales</taxon>
        <taxon>Shewanellaceae</taxon>
        <taxon>Shewanella</taxon>
    </lineage>
</organism>
<keyword evidence="1" id="KW-0732">Signal</keyword>
<dbReference type="RefSeq" id="WP_142873973.1">
    <property type="nucleotide sequence ID" value="NZ_CP045503.2"/>
</dbReference>
<evidence type="ECO:0000313" key="3">
    <source>
        <dbReference type="EMBL" id="QPG59949.1"/>
    </source>
</evidence>
<evidence type="ECO:0000256" key="1">
    <source>
        <dbReference type="ARBA" id="ARBA00022729"/>
    </source>
</evidence>
<feature type="domain" description="Cytochrome c-type protein NrfB-like" evidence="2">
    <location>
        <begin position="65"/>
        <end position="153"/>
    </location>
</feature>
<dbReference type="InterPro" id="IPR053875">
    <property type="entry name" value="Cytochrom_c_NrfB-like_dom"/>
</dbReference>
<dbReference type="PANTHER" id="PTHR35038">
    <property type="entry name" value="DISSIMILATORY SULFITE REDUCTASE SIRA"/>
    <property type="match status" value="1"/>
</dbReference>
<name>A0ABX6VB94_9GAMM</name>
<dbReference type="Pfam" id="PF22678">
    <property type="entry name" value="Cytochrom_c_NrfB-like"/>
    <property type="match status" value="1"/>
</dbReference>